<feature type="region of interest" description="Disordered" evidence="1">
    <location>
        <begin position="33"/>
        <end position="91"/>
    </location>
</feature>
<evidence type="ECO:0000313" key="5">
    <source>
        <dbReference type="Proteomes" id="UP000682892"/>
    </source>
</evidence>
<dbReference type="Proteomes" id="UP000682892">
    <property type="component" value="Unassembled WGS sequence"/>
</dbReference>
<keyword evidence="2" id="KW-0472">Membrane</keyword>
<dbReference type="KEGG" id="aag:5574445"/>
<gene>
    <name evidence="4" type="ORF">AaeL_AAEL011160</name>
</gene>
<feature type="compositionally biased region" description="Low complexity" evidence="1">
    <location>
        <begin position="33"/>
        <end position="45"/>
    </location>
</feature>
<proteinExistence type="predicted"/>
<feature type="compositionally biased region" description="Acidic residues" evidence="1">
    <location>
        <begin position="433"/>
        <end position="461"/>
    </location>
</feature>
<name>A0A1S4FSH5_AEDAE</name>
<dbReference type="AlphaFoldDB" id="A0A1S4FSH5"/>
<keyword evidence="3" id="KW-0732">Signal</keyword>
<protein>
    <submittedName>
        <fullName evidence="4">AAEL011160-PA</fullName>
    </submittedName>
</protein>
<feature type="chain" id="PRO_5036473547" evidence="3">
    <location>
        <begin position="19"/>
        <end position="528"/>
    </location>
</feature>
<feature type="compositionally biased region" description="Polar residues" evidence="1">
    <location>
        <begin position="72"/>
        <end position="82"/>
    </location>
</feature>
<dbReference type="OrthoDB" id="7762035at2759"/>
<reference evidence="4" key="1">
    <citation type="submission" date="2005-10" db="EMBL/GenBank/DDBJ databases">
        <authorList>
            <person name="Loftus B.J."/>
            <person name="Nene V.M."/>
            <person name="Hannick L.I."/>
            <person name="Bidwell S."/>
            <person name="Haas B."/>
            <person name="Amedeo P."/>
            <person name="Orvis J."/>
            <person name="Wortman J.R."/>
            <person name="White O.R."/>
            <person name="Salzberg S."/>
            <person name="Shumway M."/>
            <person name="Koo H."/>
            <person name="Zhao Y."/>
            <person name="Holmes M."/>
            <person name="Miller J."/>
            <person name="Schatz M."/>
            <person name="Pop M."/>
            <person name="Pai G."/>
            <person name="Utterback T."/>
            <person name="Rogers Y.-H."/>
            <person name="Kravitz S."/>
            <person name="Fraser C.M."/>
        </authorList>
    </citation>
    <scope>NUCLEOTIDE SEQUENCE</scope>
    <source>
        <strain evidence="4">Liverpool</strain>
    </source>
</reference>
<reference evidence="4" key="2">
    <citation type="journal article" date="2007" name="Science">
        <title>Genome sequence of Aedes aegypti, a major arbovirus vector.</title>
        <authorList>
            <person name="Nene V."/>
            <person name="Wortman J.R."/>
            <person name="Lawson D."/>
            <person name="Haas B."/>
            <person name="Kodira C."/>
            <person name="Tu Z.J."/>
            <person name="Loftus B."/>
            <person name="Xi Z."/>
            <person name="Megy K."/>
            <person name="Grabherr M."/>
            <person name="Ren Q."/>
            <person name="Zdobnov E.M."/>
            <person name="Lobo N.F."/>
            <person name="Campbell K.S."/>
            <person name="Brown S.E."/>
            <person name="Bonaldo M.F."/>
            <person name="Zhu J."/>
            <person name="Sinkins S.P."/>
            <person name="Hogenkamp D.G."/>
            <person name="Amedeo P."/>
            <person name="Arensburger P."/>
            <person name="Atkinson P.W."/>
            <person name="Bidwell S."/>
            <person name="Biedler J."/>
            <person name="Birney E."/>
            <person name="Bruggner R.V."/>
            <person name="Costas J."/>
            <person name="Coy M.R."/>
            <person name="Crabtree J."/>
            <person name="Crawford M."/>
            <person name="Debruyn B."/>
            <person name="Decaprio D."/>
            <person name="Eiglmeier K."/>
            <person name="Eisenstadt E."/>
            <person name="El-Dorry H."/>
            <person name="Gelbart W.M."/>
            <person name="Gomes S.L."/>
            <person name="Hammond M."/>
            <person name="Hannick L.I."/>
            <person name="Hogan J.R."/>
            <person name="Holmes M.H."/>
            <person name="Jaffe D."/>
            <person name="Johnston J.S."/>
            <person name="Kennedy R.C."/>
            <person name="Koo H."/>
            <person name="Kravitz S."/>
            <person name="Kriventseva E.V."/>
            <person name="Kulp D."/>
            <person name="Labutti K."/>
            <person name="Lee E."/>
            <person name="Li S."/>
            <person name="Lovin D.D."/>
            <person name="Mao C."/>
            <person name="Mauceli E."/>
            <person name="Menck C.F."/>
            <person name="Miller J.R."/>
            <person name="Montgomery P."/>
            <person name="Mori A."/>
            <person name="Nascimento A.L."/>
            <person name="Naveira H.F."/>
            <person name="Nusbaum C."/>
            <person name="O'leary S."/>
            <person name="Orvis J."/>
            <person name="Pertea M."/>
            <person name="Quesneville H."/>
            <person name="Reidenbach K.R."/>
            <person name="Rogers Y.H."/>
            <person name="Roth C.W."/>
            <person name="Schneider J.R."/>
            <person name="Schatz M."/>
            <person name="Shumway M."/>
            <person name="Stanke M."/>
            <person name="Stinson E.O."/>
            <person name="Tubio J.M."/>
            <person name="Vanzee J.P."/>
            <person name="Verjovski-Almeida S."/>
            <person name="Werner D."/>
            <person name="White O."/>
            <person name="Wyder S."/>
            <person name="Zeng Q."/>
            <person name="Zhao Q."/>
            <person name="Zhao Y."/>
            <person name="Hill C.A."/>
            <person name="Raikhel A.S."/>
            <person name="Soares M.B."/>
            <person name="Knudson D.L."/>
            <person name="Lee N.H."/>
            <person name="Galagan J."/>
            <person name="Salzberg S.L."/>
            <person name="Paulsen I.T."/>
            <person name="Dimopoulos G."/>
            <person name="Collins F.H."/>
            <person name="Birren B."/>
            <person name="Fraser-Liggett C.M."/>
            <person name="Severson D.W."/>
        </authorList>
    </citation>
    <scope>NUCLEOTIDE SEQUENCE [LARGE SCALE GENOMIC DNA]</scope>
    <source>
        <strain evidence="4">Liverpool</strain>
    </source>
</reference>
<feature type="signal peptide" evidence="3">
    <location>
        <begin position="1"/>
        <end position="18"/>
    </location>
</feature>
<dbReference type="EMBL" id="CH477729">
    <property type="protein sequence ID" value="EAT36797.1"/>
    <property type="molecule type" value="Genomic_DNA"/>
</dbReference>
<evidence type="ECO:0000313" key="4">
    <source>
        <dbReference type="EMBL" id="EAT36797.1"/>
    </source>
</evidence>
<sequence>MKATNFILLICMVQIIAAKPFLENLLIQVAHSLSSSTPDDPSSHVSDFRSQPRADSRSENYEVEPMDDDKNSTVSEQQDESTPTPPTGILSNVKGFRLFPWLRSNNNSTEMYSDIIGNIIGSARERITTAFQRLIAPLQRHRQLYHRQQEEQMQPHEKDAASENLMNPFIRNETSKSTNSSNVAAVVDDESKLFSNTSETPPPEKMNHDESALGDKEISSDAVYQTTENKNNDQVETSSEFVGLALPIEESNQPKVSFHLDSDYAFEANESGIIGPIQAEKGFLAKRLEHISKRLNETRNQFRARTIQAVSSLVPLVQLVAERRRRGRKIVNSLETETTSGGSMMLENYGTAKNNEENNFPLPPHLSRLSSNLLALHPRSKERRAALVFQNAFNNYAQLVINGRNASTGDGNSISNTIEQKDGNDNYSAGGDAGDDGEGGSDANNEDDNDDDADDDDDDDEYGNKDDIGIAGEEVIDNNVSSRASRISATERMNMQSIATVGILILEVFGSIAGLTWGAFNQLQLLFP</sequence>
<evidence type="ECO:0000256" key="3">
    <source>
        <dbReference type="SAM" id="SignalP"/>
    </source>
</evidence>
<feature type="region of interest" description="Disordered" evidence="1">
    <location>
        <begin position="404"/>
        <end position="469"/>
    </location>
</feature>
<accession>A0A1S4FSH5</accession>
<feature type="compositionally biased region" description="Basic and acidic residues" evidence="1">
    <location>
        <begin position="46"/>
        <end position="60"/>
    </location>
</feature>
<feature type="compositionally biased region" description="Basic and acidic residues" evidence="1">
    <location>
        <begin position="205"/>
        <end position="216"/>
    </location>
</feature>
<dbReference type="HOGENOM" id="CLU_635012_0_0_1"/>
<evidence type="ECO:0000256" key="2">
    <source>
        <dbReference type="SAM" id="Phobius"/>
    </source>
</evidence>
<keyword evidence="2" id="KW-1133">Transmembrane helix</keyword>
<feature type="region of interest" description="Disordered" evidence="1">
    <location>
        <begin position="193"/>
        <end position="216"/>
    </location>
</feature>
<evidence type="ECO:0000256" key="1">
    <source>
        <dbReference type="SAM" id="MobiDB-lite"/>
    </source>
</evidence>
<keyword evidence="2" id="KW-0812">Transmembrane</keyword>
<feature type="transmembrane region" description="Helical" evidence="2">
    <location>
        <begin position="498"/>
        <end position="520"/>
    </location>
</feature>
<dbReference type="OMA" id="NMQSIAT"/>
<organism evidence="4 5">
    <name type="scientific">Aedes aegypti</name>
    <name type="common">Yellowfever mosquito</name>
    <name type="synonym">Culex aegypti</name>
    <dbReference type="NCBI Taxonomy" id="7159"/>
    <lineage>
        <taxon>Eukaryota</taxon>
        <taxon>Metazoa</taxon>
        <taxon>Ecdysozoa</taxon>
        <taxon>Arthropoda</taxon>
        <taxon>Hexapoda</taxon>
        <taxon>Insecta</taxon>
        <taxon>Pterygota</taxon>
        <taxon>Neoptera</taxon>
        <taxon>Endopterygota</taxon>
        <taxon>Diptera</taxon>
        <taxon>Nematocera</taxon>
        <taxon>Culicoidea</taxon>
        <taxon>Culicidae</taxon>
        <taxon>Culicinae</taxon>
        <taxon>Aedini</taxon>
        <taxon>Aedes</taxon>
        <taxon>Stegomyia</taxon>
    </lineage>
</organism>
<reference evidence="4" key="3">
    <citation type="submission" date="2012-09" db="EMBL/GenBank/DDBJ databases">
        <authorList>
            <consortium name="VectorBase"/>
        </authorList>
    </citation>
    <scope>NUCLEOTIDE SEQUENCE</scope>
    <source>
        <strain evidence="4">Liverpool</strain>
    </source>
</reference>
<feature type="compositionally biased region" description="Polar residues" evidence="1">
    <location>
        <begin position="404"/>
        <end position="418"/>
    </location>
</feature>